<evidence type="ECO:0000313" key="2">
    <source>
        <dbReference type="EMBL" id="MBY82740.1"/>
    </source>
</evidence>
<proteinExistence type="predicted"/>
<organism evidence="2">
    <name type="scientific">Sipha flava</name>
    <name type="common">yellow sugarcane aphid</name>
    <dbReference type="NCBI Taxonomy" id="143950"/>
    <lineage>
        <taxon>Eukaryota</taxon>
        <taxon>Metazoa</taxon>
        <taxon>Ecdysozoa</taxon>
        <taxon>Arthropoda</taxon>
        <taxon>Hexapoda</taxon>
        <taxon>Insecta</taxon>
        <taxon>Pterygota</taxon>
        <taxon>Neoptera</taxon>
        <taxon>Paraneoptera</taxon>
        <taxon>Hemiptera</taxon>
        <taxon>Sternorrhyncha</taxon>
        <taxon>Aphidomorpha</taxon>
        <taxon>Aphidoidea</taxon>
        <taxon>Aphididae</taxon>
        <taxon>Sipha</taxon>
    </lineage>
</organism>
<reference evidence="2" key="1">
    <citation type="submission" date="2018-04" db="EMBL/GenBank/DDBJ databases">
        <title>Transcriptome assembly of Sipha flava.</title>
        <authorList>
            <person name="Scully E.D."/>
            <person name="Geib S.M."/>
            <person name="Palmer N.A."/>
            <person name="Koch K."/>
            <person name="Bradshaw J."/>
            <person name="Heng-Moss T."/>
            <person name="Sarath G."/>
        </authorList>
    </citation>
    <scope>NUCLEOTIDE SEQUENCE</scope>
</reference>
<dbReference type="EMBL" id="GGMS01013537">
    <property type="protein sequence ID" value="MBY82740.1"/>
    <property type="molecule type" value="Transcribed_RNA"/>
</dbReference>
<gene>
    <name evidence="2" type="ORF">g.32422</name>
</gene>
<feature type="region of interest" description="Disordered" evidence="1">
    <location>
        <begin position="204"/>
        <end position="225"/>
    </location>
</feature>
<protein>
    <submittedName>
        <fullName evidence="2">Uncharacterized protein</fullName>
    </submittedName>
</protein>
<feature type="compositionally biased region" description="Polar residues" evidence="1">
    <location>
        <begin position="1"/>
        <end position="12"/>
    </location>
</feature>
<feature type="region of interest" description="Disordered" evidence="1">
    <location>
        <begin position="1"/>
        <end position="52"/>
    </location>
</feature>
<evidence type="ECO:0000256" key="1">
    <source>
        <dbReference type="SAM" id="MobiDB-lite"/>
    </source>
</evidence>
<dbReference type="AlphaFoldDB" id="A0A2S2QYY6"/>
<name>A0A2S2QYY6_9HEMI</name>
<feature type="compositionally biased region" description="Basic and acidic residues" evidence="1">
    <location>
        <begin position="204"/>
        <end position="221"/>
    </location>
</feature>
<accession>A0A2S2QYY6</accession>
<sequence>MDATNAGNNVPNGASAKAWREQPPVAESDNETDNAPEGSTGKQSDKKKKTGYQRVHYQTHFEKLTKYFNMTRSIMRIRPIIRDGGKVTVRVQMDTKRFKLNNNDMMMNCITMGKDQIPYAYLPPRNAGRRRIEGDRLLSLVVETENRALSWYRKLFEFVGPMPPDPIEFNVRTANTMTMFQIIYDQVAWHLFVRGYLDGAEDVNEKNMPKRNRPPPEKEQPLPRSIAGPYLPMQYEMEELMDAFMCSDWDEIEYVPPSD</sequence>